<protein>
    <submittedName>
        <fullName evidence="1">Uncharacterized protein</fullName>
    </submittedName>
</protein>
<evidence type="ECO:0000313" key="2">
    <source>
        <dbReference type="Proteomes" id="UP000625711"/>
    </source>
</evidence>
<accession>A0A834M1J3</accession>
<organism evidence="1 2">
    <name type="scientific">Rhynchophorus ferrugineus</name>
    <name type="common">Red palm weevil</name>
    <name type="synonym">Curculio ferrugineus</name>
    <dbReference type="NCBI Taxonomy" id="354439"/>
    <lineage>
        <taxon>Eukaryota</taxon>
        <taxon>Metazoa</taxon>
        <taxon>Ecdysozoa</taxon>
        <taxon>Arthropoda</taxon>
        <taxon>Hexapoda</taxon>
        <taxon>Insecta</taxon>
        <taxon>Pterygota</taxon>
        <taxon>Neoptera</taxon>
        <taxon>Endopterygota</taxon>
        <taxon>Coleoptera</taxon>
        <taxon>Polyphaga</taxon>
        <taxon>Cucujiformia</taxon>
        <taxon>Curculionidae</taxon>
        <taxon>Dryophthorinae</taxon>
        <taxon>Rhynchophorus</taxon>
    </lineage>
</organism>
<comment type="caution">
    <text evidence="1">The sequence shown here is derived from an EMBL/GenBank/DDBJ whole genome shotgun (WGS) entry which is preliminary data.</text>
</comment>
<dbReference type="Proteomes" id="UP000625711">
    <property type="component" value="Unassembled WGS sequence"/>
</dbReference>
<name>A0A834M1J3_RHYFE</name>
<evidence type="ECO:0000313" key="1">
    <source>
        <dbReference type="EMBL" id="KAF7267523.1"/>
    </source>
</evidence>
<keyword evidence="2" id="KW-1185">Reference proteome</keyword>
<dbReference type="EMBL" id="JAACXV010014411">
    <property type="protein sequence ID" value="KAF7267523.1"/>
    <property type="molecule type" value="Genomic_DNA"/>
</dbReference>
<gene>
    <name evidence="1" type="ORF">GWI33_019264</name>
</gene>
<reference evidence="1" key="1">
    <citation type="submission" date="2020-08" db="EMBL/GenBank/DDBJ databases">
        <title>Genome sequencing and assembly of the red palm weevil Rhynchophorus ferrugineus.</title>
        <authorList>
            <person name="Dias G.B."/>
            <person name="Bergman C.M."/>
            <person name="Manee M."/>
        </authorList>
    </citation>
    <scope>NUCLEOTIDE SEQUENCE</scope>
    <source>
        <strain evidence="1">AA-2017</strain>
        <tissue evidence="1">Whole larva</tissue>
    </source>
</reference>
<dbReference type="AlphaFoldDB" id="A0A834M1J3"/>
<sequence>MNERNKSIIYLLICIWKTTSYYQFVHHHVFMLNIESVSPPWVPTDGNSTEPYVTRSLVFDEEYFAEDVEVINVVADAIGDIDEICEVDTNTSLLPIVEDYITKDNEVVKSVLPNNTSGGTDTKLTVNKEGDVQDERELILPMCKIADEEDNEEVDIRIINLIADAMKDYYEDIPPNLISSNPVQSNPDPSSTDNVKEKYITTLRQQKLEKVSTLFMSCYNKTVKDQIVNPSKGIIEDLVYYISNLLGNTGSNN</sequence>
<proteinExistence type="predicted"/>